<sequence length="228" mass="26389">MTHDIPHFSNIFIEIFISLNLFFASYYLLYKENVILNGSENLKTFFVACTSEYFLIWALVKLLGKCQESTLYYTNYAYFGLILAHMCLYQRYPKVFNRFIKFNIGFSYGYFITNSLLQQYNSIHILISSVIGINWNNSDTAFDQMTVYCTNFIYAATLFEAISIIVYLIPIKNPSIFGGIGGLLICLIFYIFGSRIKIQLEDLKNKSDFVDLKGDKLLMSTKDVENVN</sequence>
<reference evidence="2 3" key="1">
    <citation type="journal article" date="2015" name="Genome Biol. Evol.">
        <title>Phylogenomic analyses indicate that early fungi evolved digesting cell walls of algal ancestors of land plants.</title>
        <authorList>
            <person name="Chang Y."/>
            <person name="Wang S."/>
            <person name="Sekimoto S."/>
            <person name="Aerts A.L."/>
            <person name="Choi C."/>
            <person name="Clum A."/>
            <person name="LaButti K.M."/>
            <person name="Lindquist E.A."/>
            <person name="Yee Ngan C."/>
            <person name="Ohm R.A."/>
            <person name="Salamov A.A."/>
            <person name="Grigoriev I.V."/>
            <person name="Spatafora J.W."/>
            <person name="Berbee M.L."/>
        </authorList>
    </citation>
    <scope>NUCLEOTIDE SEQUENCE [LARGE SCALE GENOMIC DNA]</scope>
    <source>
        <strain evidence="2 3">NRRL 28638</strain>
    </source>
</reference>
<keyword evidence="3" id="KW-1185">Reference proteome</keyword>
<evidence type="ECO:0000256" key="1">
    <source>
        <dbReference type="SAM" id="Phobius"/>
    </source>
</evidence>
<feature type="transmembrane region" description="Helical" evidence="1">
    <location>
        <begin position="12"/>
        <end position="30"/>
    </location>
</feature>
<accession>A0A137P7N1</accession>
<feature type="transmembrane region" description="Helical" evidence="1">
    <location>
        <begin position="175"/>
        <end position="193"/>
    </location>
</feature>
<feature type="transmembrane region" description="Helical" evidence="1">
    <location>
        <begin position="72"/>
        <end position="89"/>
    </location>
</feature>
<proteinExistence type="predicted"/>
<feature type="transmembrane region" description="Helical" evidence="1">
    <location>
        <begin position="42"/>
        <end position="60"/>
    </location>
</feature>
<keyword evidence="1" id="KW-1133">Transmembrane helix</keyword>
<dbReference type="EMBL" id="KQ964488">
    <property type="protein sequence ID" value="KXN70979.1"/>
    <property type="molecule type" value="Genomic_DNA"/>
</dbReference>
<protein>
    <submittedName>
        <fullName evidence="2">Uncharacterized protein</fullName>
    </submittedName>
</protein>
<gene>
    <name evidence="2" type="ORF">CONCODRAFT_78597</name>
</gene>
<dbReference type="AlphaFoldDB" id="A0A137P7N1"/>
<evidence type="ECO:0000313" key="3">
    <source>
        <dbReference type="Proteomes" id="UP000070444"/>
    </source>
</evidence>
<name>A0A137P7N1_CONC2</name>
<keyword evidence="1" id="KW-0472">Membrane</keyword>
<feature type="transmembrane region" description="Helical" evidence="1">
    <location>
        <begin position="152"/>
        <end position="169"/>
    </location>
</feature>
<organism evidence="2 3">
    <name type="scientific">Conidiobolus coronatus (strain ATCC 28846 / CBS 209.66 / NRRL 28638)</name>
    <name type="common">Delacroixia coronata</name>
    <dbReference type="NCBI Taxonomy" id="796925"/>
    <lineage>
        <taxon>Eukaryota</taxon>
        <taxon>Fungi</taxon>
        <taxon>Fungi incertae sedis</taxon>
        <taxon>Zoopagomycota</taxon>
        <taxon>Entomophthoromycotina</taxon>
        <taxon>Entomophthoromycetes</taxon>
        <taxon>Entomophthorales</taxon>
        <taxon>Ancylistaceae</taxon>
        <taxon>Conidiobolus</taxon>
    </lineage>
</organism>
<keyword evidence="1" id="KW-0812">Transmembrane</keyword>
<evidence type="ECO:0000313" key="2">
    <source>
        <dbReference type="EMBL" id="KXN70979.1"/>
    </source>
</evidence>
<dbReference type="Proteomes" id="UP000070444">
    <property type="component" value="Unassembled WGS sequence"/>
</dbReference>